<proteinExistence type="predicted"/>
<protein>
    <submittedName>
        <fullName evidence="2">Peptidase_M1 domain-containing protein</fullName>
    </submittedName>
</protein>
<dbReference type="Proteomes" id="UP000095286">
    <property type="component" value="Unplaced"/>
</dbReference>
<dbReference type="WBParaSite" id="RSKR_0000183200.1">
    <property type="protein sequence ID" value="RSKR_0000183200.1"/>
    <property type="gene ID" value="RSKR_0000183200"/>
</dbReference>
<evidence type="ECO:0000313" key="2">
    <source>
        <dbReference type="WBParaSite" id="RSKR_0000183200.1"/>
    </source>
</evidence>
<organism evidence="1 2">
    <name type="scientific">Rhabditophanes sp. KR3021</name>
    <dbReference type="NCBI Taxonomy" id="114890"/>
    <lineage>
        <taxon>Eukaryota</taxon>
        <taxon>Metazoa</taxon>
        <taxon>Ecdysozoa</taxon>
        <taxon>Nematoda</taxon>
        <taxon>Chromadorea</taxon>
        <taxon>Rhabditida</taxon>
        <taxon>Tylenchina</taxon>
        <taxon>Panagrolaimomorpha</taxon>
        <taxon>Strongyloidoidea</taxon>
        <taxon>Alloionematidae</taxon>
        <taxon>Rhabditophanes</taxon>
    </lineage>
</organism>
<reference evidence="2" key="1">
    <citation type="submission" date="2016-11" db="UniProtKB">
        <authorList>
            <consortium name="WormBaseParasite"/>
        </authorList>
    </citation>
    <scope>IDENTIFICATION</scope>
    <source>
        <strain evidence="2">KR3021</strain>
    </source>
</reference>
<evidence type="ECO:0000313" key="1">
    <source>
        <dbReference type="Proteomes" id="UP000095286"/>
    </source>
</evidence>
<sequence>MDANFAKYGRWIHTLFETSYARQLFPCFDEPKFRSAFKLQLWLYAEYAKPSYTALSNTNGIPYKFNENLTIWTFNDTPSLPTYLFTIAIGKFDHYCCSSELDMDQNICIWKLVNVENHLWYNVADKVCDQASIFQANTENYVGINTGARLHFLIIPTYLNGMENFGLLIVSERLWPRENNKYSYIAFEKTLKHEMAHQFFGNLVTMEWWNDIWLSESLTCFLALPKLHQHRYDMDLSEDSIIDKRWAEKIPRIVYVKGAAVLSMLENVIEPSNMRLLLQVYLSRYYFQSASTKNFVEILKQVTRDFREEAPEFLMSWLTQGSYPLVFINYDQNNQQFILSQTPKVGDISRRWLIPIWIDCAGGTVNETLYWIPKHSDLVIKLDEVTKTNQTAAITFNNNRIVYYGIVYKYVTE</sequence>
<name>A0AC35TLG6_9BILA</name>
<accession>A0AC35TLG6</accession>